<reference evidence="1 2" key="1">
    <citation type="journal article" date="2011" name="J. Bacteriol.">
        <title>Genome sequence of the algicidal bacterium Kordia algicida OT-1.</title>
        <authorList>
            <person name="Lee H.S."/>
            <person name="Kang S.G."/>
            <person name="Kwon K.K."/>
            <person name="Lee J.H."/>
            <person name="Kim S.J."/>
        </authorList>
    </citation>
    <scope>NUCLEOTIDE SEQUENCE [LARGE SCALE GENOMIC DNA]</scope>
    <source>
        <strain evidence="1 2">OT-1</strain>
    </source>
</reference>
<gene>
    <name evidence="1" type="ORF">KAOT1_14197</name>
</gene>
<dbReference type="Proteomes" id="UP000002945">
    <property type="component" value="Unassembled WGS sequence"/>
</dbReference>
<accession>A9DKQ2</accession>
<comment type="caution">
    <text evidence="1">The sequence shown here is derived from an EMBL/GenBank/DDBJ whole genome shotgun (WGS) entry which is preliminary data.</text>
</comment>
<dbReference type="AlphaFoldDB" id="A9DKQ2"/>
<dbReference type="Gene3D" id="3.90.930.1">
    <property type="match status" value="1"/>
</dbReference>
<protein>
    <recommendedName>
        <fullName evidence="3">Exported 24-amino acid repeat protein</fullName>
    </recommendedName>
</protein>
<evidence type="ECO:0008006" key="3">
    <source>
        <dbReference type="Google" id="ProtNLM"/>
    </source>
</evidence>
<sequence>MKLKILNMILSEIWEYTLKYNINTQMPLANNKKPKPKVMKNLFLIICFSVTFSVSGQKEYEKTYYDNGQMKEEGWVKNDVKTKYWKFYYPNGALKKEGRFKNGKPTKYWYFYRENKTKKSEGHYVNGVKSKWWLFYDEQGKVNHKCQLKNNQKNGYCLRYINEKLVSAEKYKHGKKIGEWTDLASFKRENSVWDLR</sequence>
<keyword evidence="2" id="KW-1185">Reference proteome</keyword>
<name>A9DKQ2_9FLAO</name>
<organism evidence="1 2">
    <name type="scientific">Kordia algicida OT-1</name>
    <dbReference type="NCBI Taxonomy" id="391587"/>
    <lineage>
        <taxon>Bacteria</taxon>
        <taxon>Pseudomonadati</taxon>
        <taxon>Bacteroidota</taxon>
        <taxon>Flavobacteriia</taxon>
        <taxon>Flavobacteriales</taxon>
        <taxon>Flavobacteriaceae</taxon>
        <taxon>Kordia</taxon>
    </lineage>
</organism>
<dbReference type="SUPFAM" id="SSF82185">
    <property type="entry name" value="Histone H3 K4-specific methyltransferase SET7/9 N-terminal domain"/>
    <property type="match status" value="1"/>
</dbReference>
<dbReference type="EMBL" id="ABIB01000001">
    <property type="protein sequence ID" value="EDP98375.1"/>
    <property type="molecule type" value="Genomic_DNA"/>
</dbReference>
<dbReference type="STRING" id="391587.KAOT1_14197"/>
<evidence type="ECO:0000313" key="2">
    <source>
        <dbReference type="Proteomes" id="UP000002945"/>
    </source>
</evidence>
<dbReference type="eggNOG" id="COG2849">
    <property type="taxonomic scope" value="Bacteria"/>
</dbReference>
<evidence type="ECO:0000313" key="1">
    <source>
        <dbReference type="EMBL" id="EDP98375.1"/>
    </source>
</evidence>
<proteinExistence type="predicted"/>
<dbReference type="HOGENOM" id="CLU_139631_0_0_10"/>